<dbReference type="InterPro" id="IPR014710">
    <property type="entry name" value="RmlC-like_jellyroll"/>
</dbReference>
<dbReference type="InterPro" id="IPR011051">
    <property type="entry name" value="RmlC_Cupin_sf"/>
</dbReference>
<dbReference type="InterPro" id="IPR003313">
    <property type="entry name" value="AraC-bd"/>
</dbReference>
<dbReference type="SMART" id="SM00342">
    <property type="entry name" value="HTH_ARAC"/>
    <property type="match status" value="1"/>
</dbReference>
<dbReference type="InterPro" id="IPR009057">
    <property type="entry name" value="Homeodomain-like_sf"/>
</dbReference>
<organism evidence="5 6">
    <name type="scientific">Blautia argi</name>
    <dbReference type="NCBI Taxonomy" id="1912897"/>
    <lineage>
        <taxon>Bacteria</taxon>
        <taxon>Bacillati</taxon>
        <taxon>Bacillota</taxon>
        <taxon>Clostridia</taxon>
        <taxon>Lachnospirales</taxon>
        <taxon>Lachnospiraceae</taxon>
        <taxon>Blautia</taxon>
    </lineage>
</organism>
<dbReference type="KEGG" id="blau:DQQ01_01155"/>
<keyword evidence="3" id="KW-0804">Transcription</keyword>
<feature type="domain" description="HTH araC/xylS-type" evidence="4">
    <location>
        <begin position="245"/>
        <end position="346"/>
    </location>
</feature>
<dbReference type="Pfam" id="PF12833">
    <property type="entry name" value="HTH_18"/>
    <property type="match status" value="1"/>
</dbReference>
<gene>
    <name evidence="5" type="ORF">DQQ01_01155</name>
</gene>
<dbReference type="AlphaFoldDB" id="A0A2Z4U7M3"/>
<dbReference type="SUPFAM" id="SSF46689">
    <property type="entry name" value="Homeodomain-like"/>
    <property type="match status" value="1"/>
</dbReference>
<dbReference type="RefSeq" id="WP_111917838.1">
    <property type="nucleotide sequence ID" value="NZ_CP030280.1"/>
</dbReference>
<dbReference type="EMBL" id="CP030280">
    <property type="protein sequence ID" value="AWY96990.1"/>
    <property type="molecule type" value="Genomic_DNA"/>
</dbReference>
<accession>A0A2Z4U7M3</accession>
<dbReference type="SUPFAM" id="SSF51182">
    <property type="entry name" value="RmlC-like cupins"/>
    <property type="match status" value="1"/>
</dbReference>
<name>A0A2Z4U7M3_9FIRM</name>
<dbReference type="PANTHER" id="PTHR43280:SF28">
    <property type="entry name" value="HTH-TYPE TRANSCRIPTIONAL ACTIVATOR RHAS"/>
    <property type="match status" value="1"/>
</dbReference>
<dbReference type="Pfam" id="PF02311">
    <property type="entry name" value="AraC_binding"/>
    <property type="match status" value="1"/>
</dbReference>
<reference evidence="6" key="1">
    <citation type="submission" date="2018-06" db="EMBL/GenBank/DDBJ databases">
        <title>Description of Blautia argi sp. nov., a new anaerobic isolated from dog feces.</title>
        <authorList>
            <person name="Chang Y.-H."/>
            <person name="Paek J."/>
            <person name="Shin Y."/>
        </authorList>
    </citation>
    <scope>NUCLEOTIDE SEQUENCE [LARGE SCALE GENOMIC DNA]</scope>
    <source>
        <strain evidence="6">KCTC 15426</strain>
    </source>
</reference>
<dbReference type="Gene3D" id="1.10.10.60">
    <property type="entry name" value="Homeodomain-like"/>
    <property type="match status" value="2"/>
</dbReference>
<evidence type="ECO:0000256" key="1">
    <source>
        <dbReference type="ARBA" id="ARBA00023015"/>
    </source>
</evidence>
<dbReference type="Gene3D" id="2.60.120.10">
    <property type="entry name" value="Jelly Rolls"/>
    <property type="match status" value="1"/>
</dbReference>
<keyword evidence="2" id="KW-0238">DNA-binding</keyword>
<dbReference type="InterPro" id="IPR020449">
    <property type="entry name" value="Tscrpt_reg_AraC-type_HTH"/>
</dbReference>
<dbReference type="PRINTS" id="PR00032">
    <property type="entry name" value="HTHARAC"/>
</dbReference>
<keyword evidence="6" id="KW-1185">Reference proteome</keyword>
<dbReference type="Proteomes" id="UP000250003">
    <property type="component" value="Chromosome"/>
</dbReference>
<evidence type="ECO:0000259" key="4">
    <source>
        <dbReference type="PROSITE" id="PS01124"/>
    </source>
</evidence>
<keyword evidence="1" id="KW-0805">Transcription regulation</keyword>
<evidence type="ECO:0000313" key="5">
    <source>
        <dbReference type="EMBL" id="AWY96990.1"/>
    </source>
</evidence>
<dbReference type="GO" id="GO:0003700">
    <property type="term" value="F:DNA-binding transcription factor activity"/>
    <property type="evidence" value="ECO:0007669"/>
    <property type="project" value="InterPro"/>
</dbReference>
<protein>
    <recommendedName>
        <fullName evidence="4">HTH araC/xylS-type domain-containing protein</fullName>
    </recommendedName>
</protein>
<dbReference type="PANTHER" id="PTHR43280">
    <property type="entry name" value="ARAC-FAMILY TRANSCRIPTIONAL REGULATOR"/>
    <property type="match status" value="1"/>
</dbReference>
<dbReference type="GO" id="GO:0043565">
    <property type="term" value="F:sequence-specific DNA binding"/>
    <property type="evidence" value="ECO:0007669"/>
    <property type="project" value="InterPro"/>
</dbReference>
<dbReference type="OrthoDB" id="184994at2"/>
<evidence type="ECO:0000256" key="3">
    <source>
        <dbReference type="ARBA" id="ARBA00023163"/>
    </source>
</evidence>
<evidence type="ECO:0000313" key="6">
    <source>
        <dbReference type="Proteomes" id="UP000250003"/>
    </source>
</evidence>
<evidence type="ECO:0000256" key="2">
    <source>
        <dbReference type="ARBA" id="ARBA00023125"/>
    </source>
</evidence>
<dbReference type="PROSITE" id="PS01124">
    <property type="entry name" value="HTH_ARAC_FAMILY_2"/>
    <property type="match status" value="1"/>
</dbReference>
<dbReference type="InterPro" id="IPR018060">
    <property type="entry name" value="HTH_AraC"/>
</dbReference>
<sequence>MHNTTSYQNMYPGPQNAFDIYYSDSSISALYELKSPYLLIKEVFDYDSDLFKTYAEAPHYFYQNEHVLSETIKNFSRRHQHNFFEIMFVMRGSTEQKIEDQKYLYHEGQCCLLDYSVRHRELPFQNTTLYFLMLSDDFVSKLMANDLSINKEGVLSQRQNKIYDFFRRSLNNREKQYLDFYPKVPVDRITPALEDLFDRLSEENQHFSFGSYAAAQGMISKILGIMLDYSLYTSRKISVDNSKDEYLFIQIQRLLESHRGKISRQEISDILHYSDSYLNKIVNRSVGMSLLEYRKFFMIKEAARLLSCTDKTISEIIDDLGFSGHTYFNSFFKKQYGVTPAQYRKNSQLRSK</sequence>
<proteinExistence type="predicted"/>